<evidence type="ECO:0000313" key="1">
    <source>
        <dbReference type="EMBL" id="AGC71728.1"/>
    </source>
</evidence>
<dbReference type="GO" id="GO:0006313">
    <property type="term" value="P:DNA transposition"/>
    <property type="evidence" value="ECO:0007669"/>
    <property type="project" value="InterPro"/>
</dbReference>
<proteinExistence type="predicted"/>
<reference evidence="1" key="1">
    <citation type="submission" date="2012-09" db="EMBL/GenBank/DDBJ databases">
        <title>Metagenomic Characterization of a Microbial Community in Wastewater Detects High Levels of Antibiotic Resistance.</title>
        <authorList>
            <person name="Abrams M."/>
            <person name="Caldwell A."/>
            <person name="Vandaei E."/>
            <person name="Lee W."/>
            <person name="Perrott J."/>
            <person name="Khan S.Y."/>
            <person name="Ta J."/>
            <person name="Romero D."/>
            <person name="Nguyen V."/>
            <person name="Pourmand N."/>
            <person name="Ouverney C.C."/>
        </authorList>
    </citation>
    <scope>NUCLEOTIDE SEQUENCE</scope>
</reference>
<dbReference type="Pfam" id="PF01527">
    <property type="entry name" value="HTH_Tnp_1"/>
    <property type="match status" value="1"/>
</dbReference>
<organism evidence="1">
    <name type="scientific">uncultured bacterium A1Q1_fos_504</name>
    <dbReference type="NCBI Taxonomy" id="1256580"/>
    <lineage>
        <taxon>Bacteria</taxon>
        <taxon>environmental samples</taxon>
    </lineage>
</organism>
<accession>L7VXC7</accession>
<dbReference type="GO" id="GO:0004803">
    <property type="term" value="F:transposase activity"/>
    <property type="evidence" value="ECO:0007669"/>
    <property type="project" value="InterPro"/>
</dbReference>
<dbReference type="AlphaFoldDB" id="L7VXC7"/>
<name>L7VXC7_9BACT</name>
<protein>
    <submittedName>
        <fullName evidence="1">Mobile element protein</fullName>
    </submittedName>
</protein>
<sequence>MSTKKSSAIRRQRRKLTPEFKARVALAALREDATTAELVARFDVHANQISEWKKLLLERATLAFGGSTTLAAGDDEALVKAQTKIGQQALEIDFLERALTKVGLLSAGK</sequence>
<dbReference type="EMBL" id="JX649881">
    <property type="protein sequence ID" value="AGC71728.1"/>
    <property type="molecule type" value="Genomic_DNA"/>
</dbReference>
<dbReference type="InterPro" id="IPR002514">
    <property type="entry name" value="Transposase_8"/>
</dbReference>
<dbReference type="SUPFAM" id="SSF48295">
    <property type="entry name" value="TrpR-like"/>
    <property type="match status" value="1"/>
</dbReference>
<dbReference type="InterPro" id="IPR010921">
    <property type="entry name" value="Trp_repressor/repl_initiator"/>
</dbReference>
<dbReference type="GO" id="GO:0043565">
    <property type="term" value="F:sequence-specific DNA binding"/>
    <property type="evidence" value="ECO:0007669"/>
    <property type="project" value="InterPro"/>
</dbReference>